<sequence>MGVGATGTVRLNAGIFKDIVKLKALDRKGKTGWKWGQHKEWPTPNNKPGPGQQQSLPEALDPPVKVAL</sequence>
<accession>A0A084QZH2</accession>
<protein>
    <submittedName>
        <fullName evidence="2">Uncharacterized protein</fullName>
    </submittedName>
</protein>
<proteinExistence type="predicted"/>
<feature type="compositionally biased region" description="Polar residues" evidence="1">
    <location>
        <begin position="43"/>
        <end position="56"/>
    </location>
</feature>
<feature type="region of interest" description="Disordered" evidence="1">
    <location>
        <begin position="29"/>
        <end position="68"/>
    </location>
</feature>
<dbReference type="InParanoid" id="A0A084QZH2"/>
<evidence type="ECO:0000313" key="3">
    <source>
        <dbReference type="Proteomes" id="UP000028524"/>
    </source>
</evidence>
<keyword evidence="3" id="KW-1185">Reference proteome</keyword>
<reference evidence="2 3" key="1">
    <citation type="journal article" date="2014" name="BMC Genomics">
        <title>Comparative genome sequencing reveals chemotype-specific gene clusters in the toxigenic black mold Stachybotrys.</title>
        <authorList>
            <person name="Semeiks J."/>
            <person name="Borek D."/>
            <person name="Otwinowski Z."/>
            <person name="Grishin N.V."/>
        </authorList>
    </citation>
    <scope>NUCLEOTIDE SEQUENCE [LARGE SCALE GENOMIC DNA]</scope>
    <source>
        <strain evidence="2 3">IBT 40285</strain>
    </source>
</reference>
<gene>
    <name evidence="2" type="ORF">S40285_09278</name>
</gene>
<dbReference type="EMBL" id="KL659517">
    <property type="protein sequence ID" value="KFA69357.1"/>
    <property type="molecule type" value="Genomic_DNA"/>
</dbReference>
<name>A0A084QZH2_STAC4</name>
<dbReference type="AlphaFoldDB" id="A0A084QZH2"/>
<evidence type="ECO:0000256" key="1">
    <source>
        <dbReference type="SAM" id="MobiDB-lite"/>
    </source>
</evidence>
<dbReference type="Proteomes" id="UP000028524">
    <property type="component" value="Unassembled WGS sequence"/>
</dbReference>
<evidence type="ECO:0000313" key="2">
    <source>
        <dbReference type="EMBL" id="KFA69357.1"/>
    </source>
</evidence>
<organism evidence="2 3">
    <name type="scientific">Stachybotrys chlorohalonatus (strain IBT 40285)</name>
    <dbReference type="NCBI Taxonomy" id="1283841"/>
    <lineage>
        <taxon>Eukaryota</taxon>
        <taxon>Fungi</taxon>
        <taxon>Dikarya</taxon>
        <taxon>Ascomycota</taxon>
        <taxon>Pezizomycotina</taxon>
        <taxon>Sordariomycetes</taxon>
        <taxon>Hypocreomycetidae</taxon>
        <taxon>Hypocreales</taxon>
        <taxon>Stachybotryaceae</taxon>
        <taxon>Stachybotrys</taxon>
    </lineage>
</organism>
<dbReference type="HOGENOM" id="CLU_2795626_0_0_1"/>